<feature type="domain" description="C2H2-type" evidence="3">
    <location>
        <begin position="3"/>
        <end position="31"/>
    </location>
</feature>
<keyword evidence="5" id="KW-1185">Reference proteome</keyword>
<gene>
    <name evidence="4" type="ORF">K466DRAFT_496496</name>
</gene>
<dbReference type="STRING" id="1314778.A0A5C3P5G4"/>
<evidence type="ECO:0000256" key="1">
    <source>
        <dbReference type="PROSITE-ProRule" id="PRU00042"/>
    </source>
</evidence>
<dbReference type="InParanoid" id="A0A5C3P5G4"/>
<dbReference type="Proteomes" id="UP000308197">
    <property type="component" value="Unassembled WGS sequence"/>
</dbReference>
<name>A0A5C3P5G4_9APHY</name>
<proteinExistence type="predicted"/>
<keyword evidence="1" id="KW-0862">Zinc</keyword>
<dbReference type="GO" id="GO:0008270">
    <property type="term" value="F:zinc ion binding"/>
    <property type="evidence" value="ECO:0007669"/>
    <property type="project" value="UniProtKB-KW"/>
</dbReference>
<dbReference type="PROSITE" id="PS50157">
    <property type="entry name" value="ZINC_FINGER_C2H2_2"/>
    <property type="match status" value="1"/>
</dbReference>
<dbReference type="InterPro" id="IPR041078">
    <property type="entry name" value="Plavaka"/>
</dbReference>
<organism evidence="4 5">
    <name type="scientific">Polyporus arcularius HHB13444</name>
    <dbReference type="NCBI Taxonomy" id="1314778"/>
    <lineage>
        <taxon>Eukaryota</taxon>
        <taxon>Fungi</taxon>
        <taxon>Dikarya</taxon>
        <taxon>Basidiomycota</taxon>
        <taxon>Agaricomycotina</taxon>
        <taxon>Agaricomycetes</taxon>
        <taxon>Polyporales</taxon>
        <taxon>Polyporaceae</taxon>
        <taxon>Polyporus</taxon>
    </lineage>
</organism>
<evidence type="ECO:0000313" key="4">
    <source>
        <dbReference type="EMBL" id="TFK84482.1"/>
    </source>
</evidence>
<sequence length="883" mass="101872">MAHFCSRCQRTFPTRHGFMRHNSSYHRHPRPHVPRYHYQYHPRLTARPCDPNGVFLDDPHAPPPPRDSHEDFGPFGDRVRFEFANLLFEKTATSKGDIKQLLEILRAYDILNGQEDRPPIYESPDDLQAAIDAYPFGPSEWTTIAVRWNGEVTTTSPAWKRETFFIHTRNALAVMEHIAANPEFLGSWHTRPYRQFSPEGHRVWSDQMSGHWAWKQADLIAQDPATHGAMFVPFNLAADKTTVSVATGNQEFHPLYFMAGNVTNEMRRAHHDAVVPLAFLAIPKSEREYANDSEFRLFKKQLYHESIRLILEPLRPGMTEPHVMRCPDGHYRRSIFGIGPIIADYPEQVYLSGIVQGWCPKCLATPDNFDTAGLPRFRAHTCNLWETYEDDPGTLWDVFGVVNDVTPFTYYFPRADIHELIAPDILHQLVKGTFKDHLVSWVEDYIYLTADSEREAKRILDDIDRRIAAAPEFPGLRRFPHGRNFHQWTGNDSKALMKVFLPALVGYVPDKMVQCISAFLDFSYLARRSSHDILSLEAMQGALDRYMDLRDVFVEAGVRPDGFSLPRQHSLLHWVRMIKYFGSPNGVCTSISESKHIRAVKRPWRASNRNKPLLQILRTNTRYGKLAAARAEFGRRGMLRGDIVSYAYRKVHEPEDADDIEDLLAAREDVSAMARHLRVPALHDLLRRFLRQQLYPDFDEPDAVVNLDDCPDLSPRTKLALHATARATYYAPSELCGRFGMHSEMIRCSPRWFKQNPRYDTVFVRLSDAPGMQGMVVGRVRAFLSFPYRITMYECALVEWFELVGDRPDPVTGLWMVKPEYSGNRRAMEMIALDSVVRACHLMPFFGRTRIPKDFHFSYSLDAFSRFYVSSYADYHVHELLNG</sequence>
<accession>A0A5C3P5G4</accession>
<dbReference type="EMBL" id="ML211314">
    <property type="protein sequence ID" value="TFK84482.1"/>
    <property type="molecule type" value="Genomic_DNA"/>
</dbReference>
<reference evidence="4 5" key="1">
    <citation type="journal article" date="2019" name="Nat. Ecol. Evol.">
        <title>Megaphylogeny resolves global patterns of mushroom evolution.</title>
        <authorList>
            <person name="Varga T."/>
            <person name="Krizsan K."/>
            <person name="Foldi C."/>
            <person name="Dima B."/>
            <person name="Sanchez-Garcia M."/>
            <person name="Sanchez-Ramirez S."/>
            <person name="Szollosi G.J."/>
            <person name="Szarkandi J.G."/>
            <person name="Papp V."/>
            <person name="Albert L."/>
            <person name="Andreopoulos W."/>
            <person name="Angelini C."/>
            <person name="Antonin V."/>
            <person name="Barry K.W."/>
            <person name="Bougher N.L."/>
            <person name="Buchanan P."/>
            <person name="Buyck B."/>
            <person name="Bense V."/>
            <person name="Catcheside P."/>
            <person name="Chovatia M."/>
            <person name="Cooper J."/>
            <person name="Damon W."/>
            <person name="Desjardin D."/>
            <person name="Finy P."/>
            <person name="Geml J."/>
            <person name="Haridas S."/>
            <person name="Hughes K."/>
            <person name="Justo A."/>
            <person name="Karasinski D."/>
            <person name="Kautmanova I."/>
            <person name="Kiss B."/>
            <person name="Kocsube S."/>
            <person name="Kotiranta H."/>
            <person name="LaButti K.M."/>
            <person name="Lechner B.E."/>
            <person name="Liimatainen K."/>
            <person name="Lipzen A."/>
            <person name="Lukacs Z."/>
            <person name="Mihaltcheva S."/>
            <person name="Morgado L.N."/>
            <person name="Niskanen T."/>
            <person name="Noordeloos M.E."/>
            <person name="Ohm R.A."/>
            <person name="Ortiz-Santana B."/>
            <person name="Ovrebo C."/>
            <person name="Racz N."/>
            <person name="Riley R."/>
            <person name="Savchenko A."/>
            <person name="Shiryaev A."/>
            <person name="Soop K."/>
            <person name="Spirin V."/>
            <person name="Szebenyi C."/>
            <person name="Tomsovsky M."/>
            <person name="Tulloss R.E."/>
            <person name="Uehling J."/>
            <person name="Grigoriev I.V."/>
            <person name="Vagvolgyi C."/>
            <person name="Papp T."/>
            <person name="Martin F.M."/>
            <person name="Miettinen O."/>
            <person name="Hibbett D.S."/>
            <person name="Nagy L.G."/>
        </authorList>
    </citation>
    <scope>NUCLEOTIDE SEQUENCE [LARGE SCALE GENOMIC DNA]</scope>
    <source>
        <strain evidence="4 5">HHB13444</strain>
    </source>
</reference>
<evidence type="ECO:0000259" key="3">
    <source>
        <dbReference type="PROSITE" id="PS50157"/>
    </source>
</evidence>
<feature type="region of interest" description="Disordered" evidence="2">
    <location>
        <begin position="52"/>
        <end position="72"/>
    </location>
</feature>
<keyword evidence="1" id="KW-0863">Zinc-finger</keyword>
<protein>
    <recommendedName>
        <fullName evidence="3">C2H2-type domain-containing protein</fullName>
    </recommendedName>
</protein>
<evidence type="ECO:0000256" key="2">
    <source>
        <dbReference type="SAM" id="MobiDB-lite"/>
    </source>
</evidence>
<dbReference type="InterPro" id="IPR013087">
    <property type="entry name" value="Znf_C2H2_type"/>
</dbReference>
<dbReference type="Pfam" id="PF18759">
    <property type="entry name" value="Plavaka"/>
    <property type="match status" value="1"/>
</dbReference>
<keyword evidence="1" id="KW-0479">Metal-binding</keyword>
<evidence type="ECO:0000313" key="5">
    <source>
        <dbReference type="Proteomes" id="UP000308197"/>
    </source>
</evidence>
<dbReference type="PROSITE" id="PS00028">
    <property type="entry name" value="ZINC_FINGER_C2H2_1"/>
    <property type="match status" value="1"/>
</dbReference>
<dbReference type="AlphaFoldDB" id="A0A5C3P5G4"/>